<name>A0ABU1YQH0_ROSSA</name>
<dbReference type="Proteomes" id="UP001180453">
    <property type="component" value="Unassembled WGS sequence"/>
</dbReference>
<dbReference type="Pfam" id="PF01757">
    <property type="entry name" value="Acyl_transf_3"/>
    <property type="match status" value="1"/>
</dbReference>
<feature type="transmembrane region" description="Helical" evidence="1">
    <location>
        <begin position="208"/>
        <end position="225"/>
    </location>
</feature>
<dbReference type="RefSeq" id="WP_310267706.1">
    <property type="nucleotide sequence ID" value="NZ_JAVDXU010000002.1"/>
</dbReference>
<proteinExistence type="predicted"/>
<feature type="domain" description="Acyltransferase 3" evidence="2">
    <location>
        <begin position="11"/>
        <end position="324"/>
    </location>
</feature>
<evidence type="ECO:0000313" key="3">
    <source>
        <dbReference type="EMBL" id="MDR7271111.1"/>
    </source>
</evidence>
<feature type="transmembrane region" description="Helical" evidence="1">
    <location>
        <begin position="147"/>
        <end position="167"/>
    </location>
</feature>
<feature type="transmembrane region" description="Helical" evidence="1">
    <location>
        <begin position="230"/>
        <end position="245"/>
    </location>
</feature>
<comment type="caution">
    <text evidence="3">The sequence shown here is derived from an EMBL/GenBank/DDBJ whole genome shotgun (WGS) entry which is preliminary data.</text>
</comment>
<feature type="transmembrane region" description="Helical" evidence="1">
    <location>
        <begin position="318"/>
        <end position="337"/>
    </location>
</feature>
<sequence>MSSPSRRLPHIDVLKALAAQIIVLHHLVSYGPIARAAHAALPQLAGAMHQYGRMAVQIFLVVGGYLSARGLSPRGQALQAAVPELLWRRYLRLVLPFLAALALTLGISGLIASSWPELVPTDISLGQLLAHALLLHDVLGYEALTVGAWYVAIDLQLFALLVGLLWLARRGWRHPSRLVVGPVLVAAGALASAWVFNRQPELDAYAPYFFASYGLGALVHWLGLWRHRRAGLLLLAVAFGAALMLDWRDRLALALATALWLSWAQNRHAEGQPLLPAAMASAFASAATPSYALFLLHFPVLLLGNAVLAHLPGATPEAGAVLLVGTWLLANGLALPFHRWVEAPAARFDPLAWLQTTPRPAMLR</sequence>
<keyword evidence="1" id="KW-1133">Transmembrane helix</keyword>
<evidence type="ECO:0000256" key="1">
    <source>
        <dbReference type="SAM" id="Phobius"/>
    </source>
</evidence>
<feature type="transmembrane region" description="Helical" evidence="1">
    <location>
        <begin position="93"/>
        <end position="115"/>
    </location>
</feature>
<feature type="transmembrane region" description="Helical" evidence="1">
    <location>
        <begin position="179"/>
        <end position="196"/>
    </location>
</feature>
<reference evidence="3 4" key="1">
    <citation type="submission" date="2023-07" db="EMBL/GenBank/DDBJ databases">
        <title>Sorghum-associated microbial communities from plants grown in Nebraska, USA.</title>
        <authorList>
            <person name="Schachtman D."/>
        </authorList>
    </citation>
    <scope>NUCLEOTIDE SEQUENCE [LARGE SCALE GENOMIC DNA]</scope>
    <source>
        <strain evidence="3 4">BE314</strain>
    </source>
</reference>
<feature type="transmembrane region" description="Helical" evidence="1">
    <location>
        <begin position="55"/>
        <end position="72"/>
    </location>
</feature>
<gene>
    <name evidence="3" type="ORF">J2X20_003769</name>
</gene>
<keyword evidence="4" id="KW-1185">Reference proteome</keyword>
<organism evidence="3 4">
    <name type="scientific">Roseateles saccharophilus</name>
    <name type="common">Pseudomonas saccharophila</name>
    <dbReference type="NCBI Taxonomy" id="304"/>
    <lineage>
        <taxon>Bacteria</taxon>
        <taxon>Pseudomonadati</taxon>
        <taxon>Pseudomonadota</taxon>
        <taxon>Betaproteobacteria</taxon>
        <taxon>Burkholderiales</taxon>
        <taxon>Sphaerotilaceae</taxon>
        <taxon>Roseateles</taxon>
    </lineage>
</organism>
<dbReference type="InterPro" id="IPR002656">
    <property type="entry name" value="Acyl_transf_3_dom"/>
</dbReference>
<protein>
    <submittedName>
        <fullName evidence="3">Peptidoglycan/LPS O-acetylase OafA/YrhL</fullName>
    </submittedName>
</protein>
<dbReference type="EMBL" id="JAVDXU010000002">
    <property type="protein sequence ID" value="MDR7271111.1"/>
    <property type="molecule type" value="Genomic_DNA"/>
</dbReference>
<evidence type="ECO:0000313" key="4">
    <source>
        <dbReference type="Proteomes" id="UP001180453"/>
    </source>
</evidence>
<keyword evidence="1" id="KW-0812">Transmembrane</keyword>
<keyword evidence="1" id="KW-0472">Membrane</keyword>
<evidence type="ECO:0000259" key="2">
    <source>
        <dbReference type="Pfam" id="PF01757"/>
    </source>
</evidence>
<accession>A0ABU1YQH0</accession>